<reference evidence="1 2" key="1">
    <citation type="journal article" date="2019" name="Commun. Biol.">
        <title>The bagworm genome reveals a unique fibroin gene that provides high tensile strength.</title>
        <authorList>
            <person name="Kono N."/>
            <person name="Nakamura H."/>
            <person name="Ohtoshi R."/>
            <person name="Tomita M."/>
            <person name="Numata K."/>
            <person name="Arakawa K."/>
        </authorList>
    </citation>
    <scope>NUCLEOTIDE SEQUENCE [LARGE SCALE GENOMIC DNA]</scope>
</reference>
<proteinExistence type="predicted"/>
<protein>
    <submittedName>
        <fullName evidence="1">Uncharacterized protein</fullName>
    </submittedName>
</protein>
<comment type="caution">
    <text evidence="1">The sequence shown here is derived from an EMBL/GenBank/DDBJ whole genome shotgun (WGS) entry which is preliminary data.</text>
</comment>
<dbReference type="AlphaFoldDB" id="A0A4C1ZC37"/>
<evidence type="ECO:0000313" key="1">
    <source>
        <dbReference type="EMBL" id="GBP85388.1"/>
    </source>
</evidence>
<sequence>MTVDLYFIIKRTGDCGYIACVKRRPVFTSRLDGAGARRRGRVAASRHARTPGPTDFVKANHFRFLPYPFRCTRTEVGKNASRASPAGGRVTTAILVKLIDGVPPAPGPCKRVRSGVGEGLDKRGSLWLSFSKDDGVRRSILDRITVGGGARSSPPTGFDRLLRRRVRVVAGRAPRDGRPGPPAAAFRRFRPCTEPPATASALDDPVCPHVARWKMLTDRRVVEGNRISNRLE</sequence>
<accession>A0A4C1ZC37</accession>
<dbReference type="Proteomes" id="UP000299102">
    <property type="component" value="Unassembled WGS sequence"/>
</dbReference>
<keyword evidence="2" id="KW-1185">Reference proteome</keyword>
<dbReference type="EMBL" id="BGZK01001733">
    <property type="protein sequence ID" value="GBP85388.1"/>
    <property type="molecule type" value="Genomic_DNA"/>
</dbReference>
<name>A0A4C1ZC37_EUMVA</name>
<evidence type="ECO:0000313" key="2">
    <source>
        <dbReference type="Proteomes" id="UP000299102"/>
    </source>
</evidence>
<organism evidence="1 2">
    <name type="scientific">Eumeta variegata</name>
    <name type="common">Bagworm moth</name>
    <name type="synonym">Eumeta japonica</name>
    <dbReference type="NCBI Taxonomy" id="151549"/>
    <lineage>
        <taxon>Eukaryota</taxon>
        <taxon>Metazoa</taxon>
        <taxon>Ecdysozoa</taxon>
        <taxon>Arthropoda</taxon>
        <taxon>Hexapoda</taxon>
        <taxon>Insecta</taxon>
        <taxon>Pterygota</taxon>
        <taxon>Neoptera</taxon>
        <taxon>Endopterygota</taxon>
        <taxon>Lepidoptera</taxon>
        <taxon>Glossata</taxon>
        <taxon>Ditrysia</taxon>
        <taxon>Tineoidea</taxon>
        <taxon>Psychidae</taxon>
        <taxon>Oiketicinae</taxon>
        <taxon>Eumeta</taxon>
    </lineage>
</organism>
<gene>
    <name evidence="1" type="ORF">EVAR_62968_1</name>
</gene>